<gene>
    <name evidence="1" type="ORF">AVEN_154892_1</name>
</gene>
<evidence type="ECO:0000313" key="1">
    <source>
        <dbReference type="EMBL" id="GBL75552.1"/>
    </source>
</evidence>
<sequence>MKQKTHHIDDSLAYFTPACIVAAVYKGNTNLSAPGGLVLAESPQFLCGRMTPLLWCKRKSPGEVSPAGLIELKYYDLPSEILILSAMSIASAEVINEKFY</sequence>
<evidence type="ECO:0000313" key="2">
    <source>
        <dbReference type="Proteomes" id="UP000499080"/>
    </source>
</evidence>
<dbReference type="EMBL" id="BGPR01000008">
    <property type="protein sequence ID" value="GBL75552.1"/>
    <property type="molecule type" value="Genomic_DNA"/>
</dbReference>
<accession>A0A4Y2A6V4</accession>
<protein>
    <submittedName>
        <fullName evidence="1">Uncharacterized protein</fullName>
    </submittedName>
</protein>
<comment type="caution">
    <text evidence="1">The sequence shown here is derived from an EMBL/GenBank/DDBJ whole genome shotgun (WGS) entry which is preliminary data.</text>
</comment>
<proteinExistence type="predicted"/>
<dbReference type="Proteomes" id="UP000499080">
    <property type="component" value="Unassembled WGS sequence"/>
</dbReference>
<name>A0A4Y2A6V4_ARAVE</name>
<dbReference type="AlphaFoldDB" id="A0A4Y2A6V4"/>
<organism evidence="1 2">
    <name type="scientific">Araneus ventricosus</name>
    <name type="common">Orbweaver spider</name>
    <name type="synonym">Epeira ventricosa</name>
    <dbReference type="NCBI Taxonomy" id="182803"/>
    <lineage>
        <taxon>Eukaryota</taxon>
        <taxon>Metazoa</taxon>
        <taxon>Ecdysozoa</taxon>
        <taxon>Arthropoda</taxon>
        <taxon>Chelicerata</taxon>
        <taxon>Arachnida</taxon>
        <taxon>Araneae</taxon>
        <taxon>Araneomorphae</taxon>
        <taxon>Entelegynae</taxon>
        <taxon>Araneoidea</taxon>
        <taxon>Araneidae</taxon>
        <taxon>Araneus</taxon>
    </lineage>
</organism>
<keyword evidence="2" id="KW-1185">Reference proteome</keyword>
<reference evidence="1 2" key="1">
    <citation type="journal article" date="2019" name="Sci. Rep.">
        <title>Orb-weaving spider Araneus ventricosus genome elucidates the spidroin gene catalogue.</title>
        <authorList>
            <person name="Kono N."/>
            <person name="Nakamura H."/>
            <person name="Ohtoshi R."/>
            <person name="Moran D.A.P."/>
            <person name="Shinohara A."/>
            <person name="Yoshida Y."/>
            <person name="Fujiwara M."/>
            <person name="Mori M."/>
            <person name="Tomita M."/>
            <person name="Arakawa K."/>
        </authorList>
    </citation>
    <scope>NUCLEOTIDE SEQUENCE [LARGE SCALE GENOMIC DNA]</scope>
</reference>